<dbReference type="EMBL" id="WTUX01000005">
    <property type="protein sequence ID" value="MZR11725.1"/>
    <property type="molecule type" value="Genomic_DNA"/>
</dbReference>
<reference evidence="1 2" key="1">
    <citation type="submission" date="2019-12" db="EMBL/GenBank/DDBJ databases">
        <title>Maritimibacter sp. nov. sp. isolated from sea sand.</title>
        <authorList>
            <person name="Kim J."/>
            <person name="Jeong S.E."/>
            <person name="Jung H.S."/>
            <person name="Jeon C.O."/>
        </authorList>
    </citation>
    <scope>NUCLEOTIDE SEQUENCE [LARGE SCALE GENOMIC DNA]</scope>
    <source>
        <strain evidence="1 2">DP07</strain>
    </source>
</reference>
<organism evidence="1 2">
    <name type="scientific">Maritimibacter harenae</name>
    <dbReference type="NCBI Taxonomy" id="2606218"/>
    <lineage>
        <taxon>Bacteria</taxon>
        <taxon>Pseudomonadati</taxon>
        <taxon>Pseudomonadota</taxon>
        <taxon>Alphaproteobacteria</taxon>
        <taxon>Rhodobacterales</taxon>
        <taxon>Roseobacteraceae</taxon>
        <taxon>Maritimibacter</taxon>
    </lineage>
</organism>
<dbReference type="Proteomes" id="UP000467322">
    <property type="component" value="Unassembled WGS sequence"/>
</dbReference>
<gene>
    <name evidence="1" type="ORF">GQE99_01685</name>
</gene>
<proteinExistence type="predicted"/>
<dbReference type="PANTHER" id="PTHR36112">
    <property type="entry name" value="RIBOSOMAL RNA SMALL SUBUNIT METHYLTRANSFERASE J"/>
    <property type="match status" value="1"/>
</dbReference>
<dbReference type="InterPro" id="IPR007536">
    <property type="entry name" value="16SrRNA_methylTrfase_J"/>
</dbReference>
<dbReference type="GO" id="GO:0008990">
    <property type="term" value="F:rRNA (guanine-N2-)-methyltransferase activity"/>
    <property type="evidence" value="ECO:0007669"/>
    <property type="project" value="InterPro"/>
</dbReference>
<sequence>MTERLTPDDLFVTTRKKPDAAEEADARALAAAFDLPFATRDGRSIAHHARVTGRPGALVVKDTAIHLVHDDRRYGFHPNLAARRIAGRGRQGDHYIRVAGISAGDHVLDCTCGMGADAISAADTVGPSGRVVALEASPILARIVARGLAHDSRTPRLTAAMRRVEVIAAEADTFLAAQPTDSFDVVALDPMFAWPQAGAHGLDLVRLFASDWTPDADTIAQAARVARRAVVMADGAPGPRLQALGIPVVSRDRRRWWGRIAT</sequence>
<dbReference type="InterPro" id="IPR029063">
    <property type="entry name" value="SAM-dependent_MTases_sf"/>
</dbReference>
<dbReference type="PANTHER" id="PTHR36112:SF1">
    <property type="entry name" value="RIBOSOMAL RNA SMALL SUBUNIT METHYLTRANSFERASE J"/>
    <property type="match status" value="1"/>
</dbReference>
<dbReference type="RefSeq" id="WP_161349851.1">
    <property type="nucleotide sequence ID" value="NZ_WTUX01000005.1"/>
</dbReference>
<evidence type="ECO:0008006" key="3">
    <source>
        <dbReference type="Google" id="ProtNLM"/>
    </source>
</evidence>
<protein>
    <recommendedName>
        <fullName evidence="3">SAM-dependent methyltransferase</fullName>
    </recommendedName>
</protein>
<evidence type="ECO:0000313" key="1">
    <source>
        <dbReference type="EMBL" id="MZR11725.1"/>
    </source>
</evidence>
<dbReference type="AlphaFoldDB" id="A0A845LV82"/>
<accession>A0A845LV82</accession>
<dbReference type="Gene3D" id="3.40.50.150">
    <property type="entry name" value="Vaccinia Virus protein VP39"/>
    <property type="match status" value="1"/>
</dbReference>
<dbReference type="SUPFAM" id="SSF53335">
    <property type="entry name" value="S-adenosyl-L-methionine-dependent methyltransferases"/>
    <property type="match status" value="1"/>
</dbReference>
<keyword evidence="2" id="KW-1185">Reference proteome</keyword>
<dbReference type="Pfam" id="PF04445">
    <property type="entry name" value="SAM_MT"/>
    <property type="match status" value="1"/>
</dbReference>
<name>A0A845LV82_9RHOB</name>
<evidence type="ECO:0000313" key="2">
    <source>
        <dbReference type="Proteomes" id="UP000467322"/>
    </source>
</evidence>
<comment type="caution">
    <text evidence="1">The sequence shown here is derived from an EMBL/GenBank/DDBJ whole genome shotgun (WGS) entry which is preliminary data.</text>
</comment>
<dbReference type="CDD" id="cd02440">
    <property type="entry name" value="AdoMet_MTases"/>
    <property type="match status" value="1"/>
</dbReference>